<name>Q8NPM7_CORGL</name>
<evidence type="ECO:0000313" key="2">
    <source>
        <dbReference type="Proteomes" id="UP000000582"/>
    </source>
</evidence>
<keyword evidence="2" id="KW-1185">Reference proteome</keyword>
<dbReference type="EMBL" id="BA000036">
    <property type="protein sequence ID" value="BAB99178.1"/>
    <property type="molecule type" value="Genomic_DNA"/>
</dbReference>
<proteinExistence type="predicted"/>
<evidence type="ECO:0000313" key="1">
    <source>
        <dbReference type="EMBL" id="BAB99178.1"/>
    </source>
</evidence>
<protein>
    <submittedName>
        <fullName evidence="1">Uncharacterized protein</fullName>
    </submittedName>
</protein>
<accession>Q8NPM7</accession>
<organism evidence="1 2">
    <name type="scientific">Corynebacterium glutamicum (strain ATCC 13032 / DSM 20300 / JCM 1318 / BCRC 11384 / CCUG 27702 / LMG 3730 / NBRC 12168 / NCIMB 10025 / NRRL B-2784 / 534)</name>
    <dbReference type="NCBI Taxonomy" id="196627"/>
    <lineage>
        <taxon>Bacteria</taxon>
        <taxon>Bacillati</taxon>
        <taxon>Actinomycetota</taxon>
        <taxon>Actinomycetes</taxon>
        <taxon>Mycobacteriales</taxon>
        <taxon>Corynebacteriaceae</taxon>
        <taxon>Corynebacterium</taxon>
    </lineage>
</organism>
<dbReference type="HOGENOM" id="CLU_2166722_0_0_11"/>
<reference evidence="2" key="1">
    <citation type="journal article" date="2003" name="Appl. Microbiol. Biotechnol.">
        <title>The Corynebacterium glutamicum genome: features and impacts on biotechnological processes.</title>
        <authorList>
            <person name="Ikeda M."/>
            <person name="Nakagawa S."/>
        </authorList>
    </citation>
    <scope>NUCLEOTIDE SEQUENCE [LARGE SCALE GENOMIC DNA]</scope>
    <source>
        <strain evidence="2">ATCC 13032 / DSM 20300 / BCRC 11384 / JCM 1318 / LMG 3730 / NCIMB 10025</strain>
    </source>
</reference>
<sequence length="110" mass="11997">MVHFTIKLLNIGSYFTPNIFPSSVSPIRYMLPLGAHSDPARLGCACNTSGRFINSSLTCPLRALTHFYAEQFKSRTFASSSVISLDNILTLGSFWTPGISAAHQITLTLS</sequence>
<dbReference type="BioCyc" id="CORYNE:G18NG-11377-MONOMER"/>
<dbReference type="Proteomes" id="UP000000582">
    <property type="component" value="Chromosome"/>
</dbReference>
<dbReference type="AlphaFoldDB" id="Q8NPM7"/>
<dbReference type="KEGG" id="cgl:Cgl1785"/>
<gene>
    <name evidence="1" type="ordered locus">Cgl1785</name>
</gene>